<evidence type="ECO:0000259" key="1">
    <source>
        <dbReference type="Pfam" id="PF18903"/>
    </source>
</evidence>
<feature type="domain" description="DUF5659" evidence="1">
    <location>
        <begin position="4"/>
        <end position="54"/>
    </location>
</feature>
<protein>
    <recommendedName>
        <fullName evidence="1">DUF5659 domain-containing protein</fullName>
    </recommendedName>
</protein>
<evidence type="ECO:0000313" key="2">
    <source>
        <dbReference type="EMBL" id="GAA0768711.1"/>
    </source>
</evidence>
<proteinExistence type="predicted"/>
<dbReference type="RefSeq" id="WP_343824083.1">
    <property type="nucleotide sequence ID" value="NZ_BAAACI010000001.1"/>
</dbReference>
<organism evidence="2 3">
    <name type="scientific">Clostridium subterminale</name>
    <dbReference type="NCBI Taxonomy" id="1550"/>
    <lineage>
        <taxon>Bacteria</taxon>
        <taxon>Bacillati</taxon>
        <taxon>Bacillota</taxon>
        <taxon>Clostridia</taxon>
        <taxon>Eubacteriales</taxon>
        <taxon>Clostridiaceae</taxon>
        <taxon>Clostridium</taxon>
    </lineage>
</organism>
<dbReference type="InterPro" id="IPR043718">
    <property type="entry name" value="DUF5659"/>
</dbReference>
<name>A0ABP3VT09_CLOSU</name>
<dbReference type="Proteomes" id="UP001501047">
    <property type="component" value="Unassembled WGS sequence"/>
</dbReference>
<gene>
    <name evidence="2" type="ORF">GCM10008908_09380</name>
</gene>
<dbReference type="Pfam" id="PF18903">
    <property type="entry name" value="DUF5659"/>
    <property type="match status" value="1"/>
</dbReference>
<accession>A0ABP3VT09</accession>
<sequence length="61" mass="7332">MKVIKSKRLANYLTEKGFRIAKIDTDKMNPNYLIFLFKMTDELDHALKEWTKKDKYTYGIN</sequence>
<reference evidence="3" key="1">
    <citation type="journal article" date="2019" name="Int. J. Syst. Evol. Microbiol.">
        <title>The Global Catalogue of Microorganisms (GCM) 10K type strain sequencing project: providing services to taxonomists for standard genome sequencing and annotation.</title>
        <authorList>
            <consortium name="The Broad Institute Genomics Platform"/>
            <consortium name="The Broad Institute Genome Sequencing Center for Infectious Disease"/>
            <person name="Wu L."/>
            <person name="Ma J."/>
        </authorList>
    </citation>
    <scope>NUCLEOTIDE SEQUENCE [LARGE SCALE GENOMIC DNA]</scope>
    <source>
        <strain evidence="3">JCM 1417</strain>
    </source>
</reference>
<evidence type="ECO:0000313" key="3">
    <source>
        <dbReference type="Proteomes" id="UP001501047"/>
    </source>
</evidence>
<keyword evidence="3" id="KW-1185">Reference proteome</keyword>
<comment type="caution">
    <text evidence="2">The sequence shown here is derived from an EMBL/GenBank/DDBJ whole genome shotgun (WGS) entry which is preliminary data.</text>
</comment>
<dbReference type="EMBL" id="BAAACI010000001">
    <property type="protein sequence ID" value="GAA0768711.1"/>
    <property type="molecule type" value="Genomic_DNA"/>
</dbReference>